<sequence>MESPVPKDTDGIDDDASSDDEDESTLGVSMLTLNDPSDNGGDSEDDPMQRFFDMLYKEYPMQVAKQISRVHIHHIFVSLPASHASRRQDERRTNGYLSSTLVYGEIDFRHFRTVFTSILKHHDVLTKPGGVFLDIGCGSGRPVFAAALLHDFDECVGVEILDGLAQVAADVATTWHREKKDAKLSALKKRTRIVIHHGDATAMDWPSADFIFCNSTCFDDRLMLAVSKHAIATVKKGGVVVTATKPLVLDTQDAVAAVALVSKCKMQESWGPATLYIYKRG</sequence>
<evidence type="ECO:0000256" key="4">
    <source>
        <dbReference type="ARBA" id="ARBA00029821"/>
    </source>
</evidence>
<dbReference type="InterPro" id="IPR025789">
    <property type="entry name" value="DOT1_dom"/>
</dbReference>
<dbReference type="Proteomes" id="UP000265427">
    <property type="component" value="Unassembled WGS sequence"/>
</dbReference>
<dbReference type="PANTHER" id="PTHR21451:SF19">
    <property type="entry name" value="ACTIVATED IN BLOCKED UNFOLDED PROTEIN RESPONSE"/>
    <property type="match status" value="1"/>
</dbReference>
<accession>A0A397BAM9</accession>
<evidence type="ECO:0000256" key="2">
    <source>
        <dbReference type="ARBA" id="ARBA00020987"/>
    </source>
</evidence>
<reference evidence="13 14" key="2">
    <citation type="submission" date="2018-08" db="EMBL/GenBank/DDBJ databases">
        <title>Aphanomyces genome sequencing and annotation.</title>
        <authorList>
            <person name="Minardi D."/>
            <person name="Oidtmann B."/>
            <person name="Van Der Giezen M."/>
            <person name="Studholme D.J."/>
        </authorList>
    </citation>
    <scope>NUCLEOTIDE SEQUENCE [LARGE SCALE GENOMIC DNA]</scope>
    <source>
        <strain evidence="11 17">FDL457</strain>
        <strain evidence="9 13">Kv</strain>
        <strain evidence="10 16">Si</strain>
        <strain evidence="8 14">Yx</strain>
    </source>
</reference>
<dbReference type="EC" id="2.1.1.360" evidence="1"/>
<dbReference type="Proteomes" id="UP000283543">
    <property type="component" value="Unassembled WGS sequence"/>
</dbReference>
<name>A0A397BAM9_APHAT</name>
<dbReference type="CDD" id="cd02440">
    <property type="entry name" value="AdoMet_MTases"/>
    <property type="match status" value="1"/>
</dbReference>
<evidence type="ECO:0000259" key="7">
    <source>
        <dbReference type="Pfam" id="PF08123"/>
    </source>
</evidence>
<evidence type="ECO:0000313" key="10">
    <source>
        <dbReference type="EMBL" id="RHY63639.1"/>
    </source>
</evidence>
<dbReference type="SUPFAM" id="SSF53335">
    <property type="entry name" value="S-adenosyl-L-methionine-dependent methyltransferases"/>
    <property type="match status" value="1"/>
</dbReference>
<keyword evidence="3" id="KW-0156">Chromatin regulator</keyword>
<evidence type="ECO:0000313" key="16">
    <source>
        <dbReference type="Proteomes" id="UP000283543"/>
    </source>
</evidence>
<dbReference type="EMBL" id="QUSZ01003078">
    <property type="protein sequence ID" value="RHY19819.1"/>
    <property type="molecule type" value="Genomic_DNA"/>
</dbReference>
<feature type="region of interest" description="Disordered" evidence="6">
    <location>
        <begin position="1"/>
        <end position="46"/>
    </location>
</feature>
<evidence type="ECO:0000256" key="3">
    <source>
        <dbReference type="ARBA" id="ARBA00022853"/>
    </source>
</evidence>
<evidence type="ECO:0000313" key="14">
    <source>
        <dbReference type="Proteomes" id="UP000266239"/>
    </source>
</evidence>
<feature type="compositionally biased region" description="Acidic residues" evidence="6">
    <location>
        <begin position="11"/>
        <end position="24"/>
    </location>
</feature>
<dbReference type="VEuPathDB" id="FungiDB:H257_14570"/>
<dbReference type="EMBL" id="QUTF01010987">
    <property type="protein sequence ID" value="RHZ30260.1"/>
    <property type="molecule type" value="Genomic_DNA"/>
</dbReference>
<dbReference type="GO" id="GO:0051726">
    <property type="term" value="P:regulation of cell cycle"/>
    <property type="evidence" value="ECO:0007669"/>
    <property type="project" value="InterPro"/>
</dbReference>
<evidence type="ECO:0000313" key="13">
    <source>
        <dbReference type="Proteomes" id="UP000265427"/>
    </source>
</evidence>
<evidence type="ECO:0000256" key="5">
    <source>
        <dbReference type="ARBA" id="ARBA00047770"/>
    </source>
</evidence>
<dbReference type="Proteomes" id="UP000286510">
    <property type="component" value="Unassembled WGS sequence"/>
</dbReference>
<evidence type="ECO:0000313" key="9">
    <source>
        <dbReference type="EMBL" id="RHY19819.1"/>
    </source>
</evidence>
<dbReference type="Proteomes" id="UP000275652">
    <property type="component" value="Unassembled WGS sequence"/>
</dbReference>
<dbReference type="InterPro" id="IPR029063">
    <property type="entry name" value="SAM-dependent_MTases_sf"/>
</dbReference>
<comment type="catalytic activity">
    <reaction evidence="5">
        <text>L-lysyl(79)-[histone H3] + 3 S-adenosyl-L-methionine = N(6),N(6),N(6)-trimethyl-L-lysyl(79)-[histone H3] + 3 S-adenosyl-L-homocysteine + 3 H(+)</text>
        <dbReference type="Rhea" id="RHEA:60328"/>
        <dbReference type="Rhea" id="RHEA-COMP:15549"/>
        <dbReference type="Rhea" id="RHEA-COMP:15552"/>
        <dbReference type="ChEBI" id="CHEBI:15378"/>
        <dbReference type="ChEBI" id="CHEBI:29969"/>
        <dbReference type="ChEBI" id="CHEBI:57856"/>
        <dbReference type="ChEBI" id="CHEBI:59789"/>
        <dbReference type="ChEBI" id="CHEBI:61961"/>
        <dbReference type="EC" id="2.1.1.360"/>
    </reaction>
</comment>
<dbReference type="Pfam" id="PF08123">
    <property type="entry name" value="DOT1"/>
    <property type="match status" value="1"/>
</dbReference>
<evidence type="ECO:0000256" key="6">
    <source>
        <dbReference type="SAM" id="MobiDB-lite"/>
    </source>
</evidence>
<dbReference type="EMBL" id="QUTA01005291">
    <property type="protein sequence ID" value="RHY16415.1"/>
    <property type="molecule type" value="Genomic_DNA"/>
</dbReference>
<organism evidence="8 14">
    <name type="scientific">Aphanomyces astaci</name>
    <name type="common">Crayfish plague agent</name>
    <dbReference type="NCBI Taxonomy" id="112090"/>
    <lineage>
        <taxon>Eukaryota</taxon>
        <taxon>Sar</taxon>
        <taxon>Stramenopiles</taxon>
        <taxon>Oomycota</taxon>
        <taxon>Saprolegniomycetes</taxon>
        <taxon>Saprolegniales</taxon>
        <taxon>Verrucalvaceae</taxon>
        <taxon>Aphanomyces</taxon>
    </lineage>
</organism>
<protein>
    <recommendedName>
        <fullName evidence="2">Histone-lysine N-methyltransferase, H3 lysine-79 specific</fullName>
        <ecNumber evidence="1">2.1.1.360</ecNumber>
    </recommendedName>
    <alternativeName>
        <fullName evidence="4">Histone H3-K79 methyltransferase</fullName>
    </alternativeName>
</protein>
<evidence type="ECO:0000313" key="17">
    <source>
        <dbReference type="Proteomes" id="UP000286510"/>
    </source>
</evidence>
<dbReference type="Proteomes" id="UP000266239">
    <property type="component" value="Unassembled WGS sequence"/>
</dbReference>
<evidence type="ECO:0000313" key="12">
    <source>
        <dbReference type="EMBL" id="RLO00608.1"/>
    </source>
</evidence>
<dbReference type="EMBL" id="QUTB01004178">
    <property type="protein sequence ID" value="RHY63639.1"/>
    <property type="molecule type" value="Genomic_DNA"/>
</dbReference>
<evidence type="ECO:0000256" key="1">
    <source>
        <dbReference type="ARBA" id="ARBA00012190"/>
    </source>
</evidence>
<evidence type="ECO:0000313" key="15">
    <source>
        <dbReference type="Proteomes" id="UP000275652"/>
    </source>
</evidence>
<dbReference type="PANTHER" id="PTHR21451">
    <property type="entry name" value="HISTONE H3 METHYLTRANSFERASE"/>
    <property type="match status" value="1"/>
</dbReference>
<feature type="compositionally biased region" description="Basic and acidic residues" evidence="6">
    <location>
        <begin position="1"/>
        <end position="10"/>
    </location>
</feature>
<dbReference type="AlphaFoldDB" id="A0A397BAM9"/>
<reference evidence="12 15" key="1">
    <citation type="journal article" date="2018" name="J. Invertebr. Pathol.">
        <title>New genotyping method for the causative agent of crayfish plague (Aphanomyces astaci) based on whole genome data.</title>
        <authorList>
            <person name="Minardi D."/>
            <person name="Studholme D.J."/>
            <person name="van der Giezen M."/>
            <person name="Pretto T."/>
            <person name="Oidtmann B."/>
        </authorList>
    </citation>
    <scope>NUCLEOTIDE SEQUENCE [LARGE SCALE GENOMIC DNA]</scope>
    <source>
        <strain evidence="12 15">KB13</strain>
    </source>
</reference>
<dbReference type="InterPro" id="IPR030445">
    <property type="entry name" value="H3-K79_meTrfase"/>
</dbReference>
<dbReference type="EMBL" id="QUTI01039533">
    <property type="protein sequence ID" value="RLO00608.1"/>
    <property type="molecule type" value="Genomic_DNA"/>
</dbReference>
<proteinExistence type="predicted"/>
<evidence type="ECO:0000313" key="11">
    <source>
        <dbReference type="EMBL" id="RHZ30260.1"/>
    </source>
</evidence>
<dbReference type="Gene3D" id="3.40.50.150">
    <property type="entry name" value="Vaccinia Virus protein VP39"/>
    <property type="match status" value="1"/>
</dbReference>
<comment type="caution">
    <text evidence="8">The sequence shown here is derived from an EMBL/GenBank/DDBJ whole genome shotgun (WGS) entry which is preliminary data.</text>
</comment>
<evidence type="ECO:0000313" key="8">
    <source>
        <dbReference type="EMBL" id="RHY16415.1"/>
    </source>
</evidence>
<gene>
    <name evidence="8" type="ORF">DYB25_006467</name>
    <name evidence="11" type="ORF">DYB26_011832</name>
    <name evidence="12" type="ORF">DYB28_001442</name>
    <name evidence="10" type="ORF">DYB34_007093</name>
    <name evidence="9" type="ORF">DYB36_010587</name>
</gene>
<dbReference type="GO" id="GO:0140956">
    <property type="term" value="F:histone H3K79 trimethyltransferase activity"/>
    <property type="evidence" value="ECO:0007669"/>
    <property type="project" value="UniProtKB-EC"/>
</dbReference>
<feature type="domain" description="DOT1" evidence="7">
    <location>
        <begin position="99"/>
        <end position="250"/>
    </location>
</feature>